<name>A0AA42C4R0_9BACT</name>
<sequence>MIMIKEACIENFAEALAAQQAGANRVELCENLQVGGTTPSYGTIKTCVQKLAVPSFIMIRPRGGNFVYSTEELEIMKTDIDICKQLGVPAVVFGLLTPTGEIDVKNTRELIEHARPMQVTFHKAFDELTDPLAGMEILIRIGADRILTSGTKATAEEGMDMLNQLIEKASGRTIIVAAGKVTRENLPELSKLIRTNEFHGKKIV</sequence>
<dbReference type="AlphaFoldDB" id="A0AA42C4R0"/>
<reference evidence="3" key="1">
    <citation type="submission" date="2022-10" db="EMBL/GenBank/DDBJ databases">
        <title>Gaoshiqiia sediminis gen. nov., sp. nov., isolated from coastal sediment.</title>
        <authorList>
            <person name="Yu W.X."/>
            <person name="Mu D.S."/>
            <person name="Du J.Z."/>
            <person name="Liang Y.Q."/>
        </authorList>
    </citation>
    <scope>NUCLEOTIDE SEQUENCE</scope>
    <source>
        <strain evidence="3">A06</strain>
    </source>
</reference>
<dbReference type="InterPro" id="IPR005627">
    <property type="entry name" value="CutC-like"/>
</dbReference>
<dbReference type="GO" id="GO:0005507">
    <property type="term" value="F:copper ion binding"/>
    <property type="evidence" value="ECO:0007669"/>
    <property type="project" value="TreeGrafter"/>
</dbReference>
<evidence type="ECO:0000313" key="3">
    <source>
        <dbReference type="EMBL" id="MCW0482043.1"/>
    </source>
</evidence>
<dbReference type="Proteomes" id="UP001163821">
    <property type="component" value="Unassembled WGS sequence"/>
</dbReference>
<dbReference type="Pfam" id="PF03932">
    <property type="entry name" value="CutC"/>
    <property type="match status" value="1"/>
</dbReference>
<protein>
    <recommendedName>
        <fullName evidence="2">PF03932 family protein CutC</fullName>
    </recommendedName>
</protein>
<dbReference type="InterPro" id="IPR036822">
    <property type="entry name" value="CutC-like_dom_sf"/>
</dbReference>
<comment type="similarity">
    <text evidence="1 2">Belongs to the CutC family.</text>
</comment>
<dbReference type="Gene3D" id="3.20.20.380">
    <property type="entry name" value="Copper homeostasis (CutC) domain"/>
    <property type="match status" value="1"/>
</dbReference>
<dbReference type="GO" id="GO:0005737">
    <property type="term" value="C:cytoplasm"/>
    <property type="evidence" value="ECO:0007669"/>
    <property type="project" value="UniProtKB-SubCell"/>
</dbReference>
<gene>
    <name evidence="2" type="primary">cutC</name>
    <name evidence="3" type="ORF">N2K84_04825</name>
</gene>
<proteinExistence type="inferred from homology"/>
<dbReference type="SUPFAM" id="SSF110395">
    <property type="entry name" value="CutC-like"/>
    <property type="match status" value="1"/>
</dbReference>
<evidence type="ECO:0000313" key="4">
    <source>
        <dbReference type="Proteomes" id="UP001163821"/>
    </source>
</evidence>
<evidence type="ECO:0000256" key="2">
    <source>
        <dbReference type="HAMAP-Rule" id="MF_00795"/>
    </source>
</evidence>
<evidence type="ECO:0000256" key="1">
    <source>
        <dbReference type="ARBA" id="ARBA00007768"/>
    </source>
</evidence>
<dbReference type="RefSeq" id="WP_282590648.1">
    <property type="nucleotide sequence ID" value="NZ_JAPAAF010000004.1"/>
</dbReference>
<keyword evidence="4" id="KW-1185">Reference proteome</keyword>
<comment type="caution">
    <text evidence="2">Once thought to be involved in copper homeostasis, experiments in E.coli have shown this is not the case.</text>
</comment>
<keyword evidence="2" id="KW-0963">Cytoplasm</keyword>
<organism evidence="3 4">
    <name type="scientific">Gaoshiqia sediminis</name>
    <dbReference type="NCBI Taxonomy" id="2986998"/>
    <lineage>
        <taxon>Bacteria</taxon>
        <taxon>Pseudomonadati</taxon>
        <taxon>Bacteroidota</taxon>
        <taxon>Bacteroidia</taxon>
        <taxon>Marinilabiliales</taxon>
        <taxon>Prolixibacteraceae</taxon>
        <taxon>Gaoshiqia</taxon>
    </lineage>
</organism>
<comment type="caution">
    <text evidence="3">The sequence shown here is derived from an EMBL/GenBank/DDBJ whole genome shotgun (WGS) entry which is preliminary data.</text>
</comment>
<dbReference type="FunFam" id="3.20.20.380:FF:000001">
    <property type="entry name" value="Copper homeostasis protein CutC"/>
    <property type="match status" value="1"/>
</dbReference>
<accession>A0AA42C4R0</accession>
<dbReference type="HAMAP" id="MF_00795">
    <property type="entry name" value="CutC"/>
    <property type="match status" value="1"/>
</dbReference>
<dbReference type="PANTHER" id="PTHR12598:SF0">
    <property type="entry name" value="COPPER HOMEOSTASIS PROTEIN CUTC HOMOLOG"/>
    <property type="match status" value="1"/>
</dbReference>
<dbReference type="PANTHER" id="PTHR12598">
    <property type="entry name" value="COPPER HOMEOSTASIS PROTEIN CUTC"/>
    <property type="match status" value="1"/>
</dbReference>
<comment type="subcellular location">
    <subcellularLocation>
        <location evidence="2">Cytoplasm</location>
    </subcellularLocation>
</comment>
<dbReference type="EMBL" id="JAPAAF010000004">
    <property type="protein sequence ID" value="MCW0482043.1"/>
    <property type="molecule type" value="Genomic_DNA"/>
</dbReference>